<accession>U7UGR4</accession>
<organism evidence="2 3">
    <name type="scientific">Megasphaera vaginalis</name>
    <name type="common">ex Srinivasan et al. 2021</name>
    <dbReference type="NCBI Taxonomy" id="1111454"/>
    <lineage>
        <taxon>Bacteria</taxon>
        <taxon>Bacillati</taxon>
        <taxon>Bacillota</taxon>
        <taxon>Negativicutes</taxon>
        <taxon>Veillonellales</taxon>
        <taxon>Veillonellaceae</taxon>
        <taxon>Megasphaera</taxon>
    </lineage>
</organism>
<keyword evidence="1" id="KW-0732">Signal</keyword>
<reference evidence="2 3" key="1">
    <citation type="submission" date="2013-09" db="EMBL/GenBank/DDBJ databases">
        <authorList>
            <person name="Durkin A.S."/>
            <person name="Haft D.R."/>
            <person name="McCorrison J."/>
            <person name="Torralba M."/>
            <person name="Gillis M."/>
            <person name="Haft D.H."/>
            <person name="Methe B."/>
            <person name="Sutton G."/>
            <person name="Nelson K.E."/>
        </authorList>
    </citation>
    <scope>NUCLEOTIDE SEQUENCE [LARGE SCALE GENOMIC DNA]</scope>
    <source>
        <strain evidence="2 3">BV3C16-1</strain>
    </source>
</reference>
<comment type="caution">
    <text evidence="2">The sequence shown here is derived from an EMBL/GenBank/DDBJ whole genome shotgun (WGS) entry which is preliminary data.</text>
</comment>
<dbReference type="Proteomes" id="UP000017090">
    <property type="component" value="Unassembled WGS sequence"/>
</dbReference>
<name>U7UGR4_9FIRM</name>
<feature type="chain" id="PRO_5039733862" description="BIG2 domain-containing protein" evidence="1">
    <location>
        <begin position="24"/>
        <end position="262"/>
    </location>
</feature>
<dbReference type="OrthoDB" id="1625085at2"/>
<protein>
    <recommendedName>
        <fullName evidence="4">BIG2 domain-containing protein</fullName>
    </recommendedName>
</protein>
<gene>
    <name evidence="2" type="ORF">HMPREF1250_1861</name>
</gene>
<evidence type="ECO:0000256" key="1">
    <source>
        <dbReference type="SAM" id="SignalP"/>
    </source>
</evidence>
<evidence type="ECO:0000313" key="2">
    <source>
        <dbReference type="EMBL" id="ERT58622.1"/>
    </source>
</evidence>
<evidence type="ECO:0008006" key="4">
    <source>
        <dbReference type="Google" id="ProtNLM"/>
    </source>
</evidence>
<keyword evidence="3" id="KW-1185">Reference proteome</keyword>
<dbReference type="STRING" id="1111454.HMPREF1250_1861"/>
<proteinExistence type="predicted"/>
<dbReference type="RefSeq" id="WP_023053921.1">
    <property type="nucleotide sequence ID" value="NZ_AWXA01000041.1"/>
</dbReference>
<dbReference type="PATRIC" id="fig|1111454.3.peg.1529"/>
<dbReference type="EMBL" id="AWXA01000041">
    <property type="protein sequence ID" value="ERT58622.1"/>
    <property type="molecule type" value="Genomic_DNA"/>
</dbReference>
<feature type="signal peptide" evidence="1">
    <location>
        <begin position="1"/>
        <end position="23"/>
    </location>
</feature>
<evidence type="ECO:0000313" key="3">
    <source>
        <dbReference type="Proteomes" id="UP000017090"/>
    </source>
</evidence>
<sequence length="262" mass="28038">MKLKILSVTVVFFIAFGTAAAMAMADDQAASEKNGENTVSVVQTDPAMYLDQPEKYYLMKGKTFDTITSLLDKLPAADTGLIPGQQYYRINKDLIDDFFYAVHAYDTVRHQQTGSFLAAKDGSCVWRTGKTSAESKLLWGTAETLMRKVDFSVSPKKIPLGSIGTVHVSVPGALPYDVSLTSLNTTVAEVTEQNLIRPKSAGKTTIVAAITVGGLQKNVAKDIRVVNDVDDSNGGAYFPSIGIGIGIGHHHHGGISIGIGGW</sequence>
<dbReference type="AlphaFoldDB" id="U7UGR4"/>